<keyword evidence="9" id="KW-1185">Reference proteome</keyword>
<evidence type="ECO:0000256" key="4">
    <source>
        <dbReference type="ARBA" id="ARBA00022840"/>
    </source>
</evidence>
<feature type="binding site" evidence="6">
    <location>
        <begin position="44"/>
        <end position="49"/>
    </location>
    <ligand>
        <name>ATP</name>
        <dbReference type="ChEBI" id="CHEBI:30616"/>
    </ligand>
</feature>
<dbReference type="InterPro" id="IPR012795">
    <property type="entry name" value="tRNA_Ile_lys_synt_N"/>
</dbReference>
<dbReference type="Proteomes" id="UP000192906">
    <property type="component" value="Unassembled WGS sequence"/>
</dbReference>
<dbReference type="HAMAP" id="MF_01161">
    <property type="entry name" value="tRNA_Ile_lys_synt"/>
    <property type="match status" value="1"/>
</dbReference>
<keyword evidence="2 6" id="KW-0819">tRNA processing</keyword>
<dbReference type="GO" id="GO:0005737">
    <property type="term" value="C:cytoplasm"/>
    <property type="evidence" value="ECO:0007669"/>
    <property type="project" value="UniProtKB-SubCell"/>
</dbReference>
<evidence type="ECO:0000256" key="5">
    <source>
        <dbReference type="ARBA" id="ARBA00048539"/>
    </source>
</evidence>
<dbReference type="EMBL" id="FWZU01000001">
    <property type="protein sequence ID" value="SME93709.1"/>
    <property type="molecule type" value="Genomic_DNA"/>
</dbReference>
<comment type="subcellular location">
    <subcellularLocation>
        <location evidence="6">Cytoplasm</location>
    </subcellularLocation>
</comment>
<comment type="domain">
    <text evidence="6">The N-terminal region contains the highly conserved SGGXDS motif, predicted to be a P-loop motif involved in ATP binding.</text>
</comment>
<dbReference type="RefSeq" id="WP_085098158.1">
    <property type="nucleotide sequence ID" value="NZ_FWZU01000001.1"/>
</dbReference>
<dbReference type="InterPro" id="IPR011063">
    <property type="entry name" value="TilS/TtcA_N"/>
</dbReference>
<name>A0A1X7CBW0_9BACT</name>
<dbReference type="OrthoDB" id="9807403at2"/>
<sequence>MIKLPVSIQELDSVHARLCLDIEKFGNLKSNTNFASKKLLVAVSGGIDSTALLIISTLLTRKCGGRVFCAHVDHNLRDESHKDREFVENLCLDIDVPCACKSENVSDYASKNSMGLEEAGRILRYDFFNQCMKKFDTSFLLLAHHLGDLGEDVIMRLIRGAGWPALGGMDAYDPDRKLLRPLLTTEKQQLKDLLESIDCTWREDKSNSSNAWTRNRVRNRIIPLLMEENPNFGTTVSRLKNQADQDMDYWNHEISKCLNKLERSESGEILAPSSLLNKSHSAVRCRLFKKIIEMLGKGHALADTINLLENAYSARKTGSVFQFPAGKTATITKQGILFKILKRY</sequence>
<dbReference type="AlphaFoldDB" id="A0A1X7CBW0"/>
<gene>
    <name evidence="6" type="primary">tilS</name>
    <name evidence="8" type="ORF">SAMN06295933_0643</name>
</gene>
<dbReference type="InterPro" id="IPR012094">
    <property type="entry name" value="tRNA_Ile_lys_synt"/>
</dbReference>
<dbReference type="CDD" id="cd01992">
    <property type="entry name" value="TilS_N"/>
    <property type="match status" value="1"/>
</dbReference>
<evidence type="ECO:0000256" key="1">
    <source>
        <dbReference type="ARBA" id="ARBA00022598"/>
    </source>
</evidence>
<dbReference type="Pfam" id="PF01171">
    <property type="entry name" value="ATP_bind_3"/>
    <property type="match status" value="1"/>
</dbReference>
<feature type="domain" description="tRNA(Ile)-lysidine/2-thiocytidine synthase N-terminal" evidence="7">
    <location>
        <begin position="38"/>
        <end position="219"/>
    </location>
</feature>
<dbReference type="SUPFAM" id="SSF52402">
    <property type="entry name" value="Adenine nucleotide alpha hydrolases-like"/>
    <property type="match status" value="1"/>
</dbReference>
<comment type="similarity">
    <text evidence="6">Belongs to the tRNA(Ile)-lysidine synthase family.</text>
</comment>
<keyword evidence="1 6" id="KW-0436">Ligase</keyword>
<evidence type="ECO:0000259" key="7">
    <source>
        <dbReference type="Pfam" id="PF01171"/>
    </source>
</evidence>
<dbReference type="GO" id="GO:0005524">
    <property type="term" value="F:ATP binding"/>
    <property type="evidence" value="ECO:0007669"/>
    <property type="project" value="UniProtKB-UniRule"/>
</dbReference>
<evidence type="ECO:0000256" key="2">
    <source>
        <dbReference type="ARBA" id="ARBA00022694"/>
    </source>
</evidence>
<dbReference type="EC" id="6.3.4.19" evidence="6"/>
<dbReference type="PANTHER" id="PTHR43033:SF1">
    <property type="entry name" value="TRNA(ILE)-LYSIDINE SYNTHASE-RELATED"/>
    <property type="match status" value="1"/>
</dbReference>
<evidence type="ECO:0000256" key="6">
    <source>
        <dbReference type="HAMAP-Rule" id="MF_01161"/>
    </source>
</evidence>
<dbReference type="Gene3D" id="3.40.50.620">
    <property type="entry name" value="HUPs"/>
    <property type="match status" value="1"/>
</dbReference>
<comment type="function">
    <text evidence="6">Ligates lysine onto the cytidine present at position 34 of the AUA codon-specific tRNA(Ile) that contains the anticodon CAU, in an ATP-dependent manner. Cytidine is converted to lysidine, thus changing the amino acid specificity of the tRNA from methionine to isoleucine.</text>
</comment>
<dbReference type="NCBIfam" id="TIGR02432">
    <property type="entry name" value="lysidine_TilS_N"/>
    <property type="match status" value="1"/>
</dbReference>
<evidence type="ECO:0000256" key="3">
    <source>
        <dbReference type="ARBA" id="ARBA00022741"/>
    </source>
</evidence>
<dbReference type="InterPro" id="IPR014729">
    <property type="entry name" value="Rossmann-like_a/b/a_fold"/>
</dbReference>
<proteinExistence type="inferred from homology"/>
<evidence type="ECO:0000313" key="9">
    <source>
        <dbReference type="Proteomes" id="UP000192906"/>
    </source>
</evidence>
<comment type="catalytic activity">
    <reaction evidence="5 6">
        <text>cytidine(34) in tRNA(Ile2) + L-lysine + ATP = lysidine(34) in tRNA(Ile2) + AMP + diphosphate + H(+)</text>
        <dbReference type="Rhea" id="RHEA:43744"/>
        <dbReference type="Rhea" id="RHEA-COMP:10625"/>
        <dbReference type="Rhea" id="RHEA-COMP:10670"/>
        <dbReference type="ChEBI" id="CHEBI:15378"/>
        <dbReference type="ChEBI" id="CHEBI:30616"/>
        <dbReference type="ChEBI" id="CHEBI:32551"/>
        <dbReference type="ChEBI" id="CHEBI:33019"/>
        <dbReference type="ChEBI" id="CHEBI:82748"/>
        <dbReference type="ChEBI" id="CHEBI:83665"/>
        <dbReference type="ChEBI" id="CHEBI:456215"/>
        <dbReference type="EC" id="6.3.4.19"/>
    </reaction>
</comment>
<accession>A0A1X7CBW0</accession>
<reference evidence="9" key="1">
    <citation type="submission" date="2017-04" db="EMBL/GenBank/DDBJ databases">
        <authorList>
            <person name="Varghese N."/>
            <person name="Submissions S."/>
        </authorList>
    </citation>
    <scope>NUCLEOTIDE SEQUENCE [LARGE SCALE GENOMIC DNA]</scope>
    <source>
        <strain evidence="9">K3S</strain>
    </source>
</reference>
<keyword evidence="4 6" id="KW-0067">ATP-binding</keyword>
<dbReference type="GO" id="GO:0006400">
    <property type="term" value="P:tRNA modification"/>
    <property type="evidence" value="ECO:0007669"/>
    <property type="project" value="UniProtKB-UniRule"/>
</dbReference>
<keyword evidence="3 6" id="KW-0547">Nucleotide-binding</keyword>
<protein>
    <recommendedName>
        <fullName evidence="6">tRNA(Ile)-lysidine synthase</fullName>
        <ecNumber evidence="6">6.3.4.19</ecNumber>
    </recommendedName>
    <alternativeName>
        <fullName evidence="6">tRNA(Ile)-2-lysyl-cytidine synthase</fullName>
    </alternativeName>
    <alternativeName>
        <fullName evidence="6">tRNA(Ile)-lysidine synthetase</fullName>
    </alternativeName>
</protein>
<dbReference type="PANTHER" id="PTHR43033">
    <property type="entry name" value="TRNA(ILE)-LYSIDINE SYNTHASE-RELATED"/>
    <property type="match status" value="1"/>
</dbReference>
<dbReference type="GO" id="GO:0032267">
    <property type="term" value="F:tRNA(Ile)-lysidine synthase activity"/>
    <property type="evidence" value="ECO:0007669"/>
    <property type="project" value="UniProtKB-EC"/>
</dbReference>
<keyword evidence="6" id="KW-0963">Cytoplasm</keyword>
<evidence type="ECO:0000313" key="8">
    <source>
        <dbReference type="EMBL" id="SME93709.1"/>
    </source>
</evidence>
<organism evidence="8 9">
    <name type="scientific">Desulfovibrio gilichinskyi</name>
    <dbReference type="NCBI Taxonomy" id="1519643"/>
    <lineage>
        <taxon>Bacteria</taxon>
        <taxon>Pseudomonadati</taxon>
        <taxon>Thermodesulfobacteriota</taxon>
        <taxon>Desulfovibrionia</taxon>
        <taxon>Desulfovibrionales</taxon>
        <taxon>Desulfovibrionaceae</taxon>
        <taxon>Desulfovibrio</taxon>
    </lineage>
</organism>
<dbReference type="STRING" id="1519643.SAMN06295933_0643"/>